<accession>A0ABQ5I4E0</accession>
<feature type="transmembrane region" description="Helical" evidence="3">
    <location>
        <begin position="284"/>
        <end position="307"/>
    </location>
</feature>
<proteinExistence type="predicted"/>
<organism evidence="5 6">
    <name type="scientific">Tanacetum coccineum</name>
    <dbReference type="NCBI Taxonomy" id="301880"/>
    <lineage>
        <taxon>Eukaryota</taxon>
        <taxon>Viridiplantae</taxon>
        <taxon>Streptophyta</taxon>
        <taxon>Embryophyta</taxon>
        <taxon>Tracheophyta</taxon>
        <taxon>Spermatophyta</taxon>
        <taxon>Magnoliopsida</taxon>
        <taxon>eudicotyledons</taxon>
        <taxon>Gunneridae</taxon>
        <taxon>Pentapetalae</taxon>
        <taxon>asterids</taxon>
        <taxon>campanulids</taxon>
        <taxon>Asterales</taxon>
        <taxon>Asteraceae</taxon>
        <taxon>Asteroideae</taxon>
        <taxon>Anthemideae</taxon>
        <taxon>Anthemidinae</taxon>
        <taxon>Tanacetum</taxon>
    </lineage>
</organism>
<dbReference type="Pfam" id="PF11835">
    <property type="entry name" value="RRM_8"/>
    <property type="match status" value="1"/>
</dbReference>
<evidence type="ECO:0000256" key="1">
    <source>
        <dbReference type="ARBA" id="ARBA00022737"/>
    </source>
</evidence>
<evidence type="ECO:0000256" key="2">
    <source>
        <dbReference type="ARBA" id="ARBA00022884"/>
    </source>
</evidence>
<evidence type="ECO:0000259" key="4">
    <source>
        <dbReference type="Pfam" id="PF11835"/>
    </source>
</evidence>
<dbReference type="Proteomes" id="UP001151760">
    <property type="component" value="Unassembled WGS sequence"/>
</dbReference>
<sequence>MIYPITVEVLNQIFSPHGYVEKFVTFQKSAHVQALIQFQSRQNVIVARNSLQGCNIYEGCCQLDIQFLNLEELQENQEEHICYYYWENCFSILSVEAGNTKSPLSADTFGNNGVDESETSGPETPAKEIVDNANGSALIYLELDNEAEDKKVERDAEREGEPTILATFCSDRGIIIWDPEIKIYFRHHLEDKVVVKEWRMIRPRSAIEYEKKGQAKNHEHDQGLGFVCQQKKEEAGSIQSRRWRRKVPTLEHKNEVKVESLKLIGILLSGLFGTGSRASGKFRAVFASIPTPIIAMLYCLFFTYVGLFVPQYFNEYEAVNGYGPVHTSARWLCSKTANKLINPEAGEILGANMVTSKEPDDGLDSNEEDVVPKVDDVSLVDGVFDGAFGGDGDEDFVIEEGVVVSSSSPVKSIKSFLGGMMVSLIFLEGLEEESCMEAMEVEEKLRK</sequence>
<evidence type="ECO:0000256" key="3">
    <source>
        <dbReference type="SAM" id="Phobius"/>
    </source>
</evidence>
<gene>
    <name evidence="5" type="ORF">Tco_1083098</name>
</gene>
<dbReference type="InterPro" id="IPR035979">
    <property type="entry name" value="RBD_domain_sf"/>
</dbReference>
<dbReference type="EMBL" id="BQNB010020278">
    <property type="protein sequence ID" value="GJT94253.1"/>
    <property type="molecule type" value="Genomic_DNA"/>
</dbReference>
<name>A0ABQ5I4E0_9ASTR</name>
<keyword evidence="1" id="KW-0677">Repeat</keyword>
<keyword evidence="3" id="KW-1133">Transmembrane helix</keyword>
<feature type="domain" description="PTBP1-like RNA recognition motif 2" evidence="4">
    <location>
        <begin position="1"/>
        <end position="68"/>
    </location>
</feature>
<keyword evidence="3" id="KW-0812">Transmembrane</keyword>
<protein>
    <submittedName>
        <fullName evidence="5">Polypyrimidine tract-binding protein homolog 3</fullName>
    </submittedName>
</protein>
<keyword evidence="2" id="KW-0694">RNA-binding</keyword>
<evidence type="ECO:0000313" key="6">
    <source>
        <dbReference type="Proteomes" id="UP001151760"/>
    </source>
</evidence>
<reference evidence="5" key="1">
    <citation type="journal article" date="2022" name="Int. J. Mol. Sci.">
        <title>Draft Genome of Tanacetum Coccineum: Genomic Comparison of Closely Related Tanacetum-Family Plants.</title>
        <authorList>
            <person name="Yamashiro T."/>
            <person name="Shiraishi A."/>
            <person name="Nakayama K."/>
            <person name="Satake H."/>
        </authorList>
    </citation>
    <scope>NUCLEOTIDE SEQUENCE</scope>
</reference>
<dbReference type="PANTHER" id="PTHR15592">
    <property type="entry name" value="MATRIN 3/NUCLEAR PROTEIN 220-RELATED"/>
    <property type="match status" value="1"/>
</dbReference>
<dbReference type="SUPFAM" id="SSF54928">
    <property type="entry name" value="RNA-binding domain, RBD"/>
    <property type="match status" value="1"/>
</dbReference>
<dbReference type="InterPro" id="IPR021790">
    <property type="entry name" value="PTBP1-like_RRM2"/>
</dbReference>
<keyword evidence="6" id="KW-1185">Reference proteome</keyword>
<dbReference type="Gene3D" id="3.30.70.330">
    <property type="match status" value="1"/>
</dbReference>
<dbReference type="InterPro" id="IPR012677">
    <property type="entry name" value="Nucleotide-bd_a/b_plait_sf"/>
</dbReference>
<evidence type="ECO:0000313" key="5">
    <source>
        <dbReference type="EMBL" id="GJT94253.1"/>
    </source>
</evidence>
<comment type="caution">
    <text evidence="5">The sequence shown here is derived from an EMBL/GenBank/DDBJ whole genome shotgun (WGS) entry which is preliminary data.</text>
</comment>
<keyword evidence="3" id="KW-0472">Membrane</keyword>
<reference evidence="5" key="2">
    <citation type="submission" date="2022-01" db="EMBL/GenBank/DDBJ databases">
        <authorList>
            <person name="Yamashiro T."/>
            <person name="Shiraishi A."/>
            <person name="Satake H."/>
            <person name="Nakayama K."/>
        </authorList>
    </citation>
    <scope>NUCLEOTIDE SEQUENCE</scope>
</reference>